<evidence type="ECO:0000313" key="1">
    <source>
        <dbReference type="EMBL" id="EYB82357.1"/>
    </source>
</evidence>
<gene>
    <name evidence="1" type="primary">Acey_s0361.g3466</name>
    <name evidence="1" type="ORF">Y032_0361g3466</name>
</gene>
<organism evidence="1 2">
    <name type="scientific">Ancylostoma ceylanicum</name>
    <dbReference type="NCBI Taxonomy" id="53326"/>
    <lineage>
        <taxon>Eukaryota</taxon>
        <taxon>Metazoa</taxon>
        <taxon>Ecdysozoa</taxon>
        <taxon>Nematoda</taxon>
        <taxon>Chromadorea</taxon>
        <taxon>Rhabditida</taxon>
        <taxon>Rhabditina</taxon>
        <taxon>Rhabditomorpha</taxon>
        <taxon>Strongyloidea</taxon>
        <taxon>Ancylostomatidae</taxon>
        <taxon>Ancylostomatinae</taxon>
        <taxon>Ancylostoma</taxon>
    </lineage>
</organism>
<reference evidence="2" key="1">
    <citation type="journal article" date="2015" name="Nat. Genet.">
        <title>The genome and transcriptome of the zoonotic hookworm Ancylostoma ceylanicum identify infection-specific gene families.</title>
        <authorList>
            <person name="Schwarz E.M."/>
            <person name="Hu Y."/>
            <person name="Antoshechkin I."/>
            <person name="Miller M.M."/>
            <person name="Sternberg P.W."/>
            <person name="Aroian R.V."/>
        </authorList>
    </citation>
    <scope>NUCLEOTIDE SEQUENCE</scope>
    <source>
        <strain evidence="2">HY135</strain>
    </source>
</reference>
<dbReference type="Proteomes" id="UP000024635">
    <property type="component" value="Unassembled WGS sequence"/>
</dbReference>
<name>A0A016RW59_9BILA</name>
<dbReference type="AlphaFoldDB" id="A0A016RW59"/>
<evidence type="ECO:0000313" key="2">
    <source>
        <dbReference type="Proteomes" id="UP000024635"/>
    </source>
</evidence>
<proteinExistence type="predicted"/>
<protein>
    <submittedName>
        <fullName evidence="1">Uncharacterized protein</fullName>
    </submittedName>
</protein>
<accession>A0A016RW59</accession>
<dbReference type="EMBL" id="JARK01001697">
    <property type="protein sequence ID" value="EYB82357.1"/>
    <property type="molecule type" value="Genomic_DNA"/>
</dbReference>
<sequence>MYCQRVRLCKRVIKEYKTWVTEKHQSDCERPATLVMRSEIWCEFADILHGLNVLIQSDPHEESYNGGKFSLELQHWVIAGLISSIPLSKHRKENREQP</sequence>
<keyword evidence="2" id="KW-1185">Reference proteome</keyword>
<comment type="caution">
    <text evidence="1">The sequence shown here is derived from an EMBL/GenBank/DDBJ whole genome shotgun (WGS) entry which is preliminary data.</text>
</comment>